<dbReference type="EMBL" id="HBNR01062538">
    <property type="protein sequence ID" value="CAE4632551.1"/>
    <property type="molecule type" value="Transcribed_RNA"/>
</dbReference>
<evidence type="ECO:0000313" key="3">
    <source>
        <dbReference type="EMBL" id="CAE4632549.1"/>
    </source>
</evidence>
<feature type="transmembrane region" description="Helical" evidence="2">
    <location>
        <begin position="70"/>
        <end position="91"/>
    </location>
</feature>
<evidence type="ECO:0000256" key="1">
    <source>
        <dbReference type="SAM" id="MobiDB-lite"/>
    </source>
</evidence>
<feature type="region of interest" description="Disordered" evidence="1">
    <location>
        <begin position="269"/>
        <end position="289"/>
    </location>
</feature>
<keyword evidence="2" id="KW-0812">Transmembrane</keyword>
<organism evidence="3">
    <name type="scientific">Alexandrium monilatum</name>
    <dbReference type="NCBI Taxonomy" id="311494"/>
    <lineage>
        <taxon>Eukaryota</taxon>
        <taxon>Sar</taxon>
        <taxon>Alveolata</taxon>
        <taxon>Dinophyceae</taxon>
        <taxon>Gonyaulacales</taxon>
        <taxon>Pyrocystaceae</taxon>
        <taxon>Alexandrium</taxon>
    </lineage>
</organism>
<proteinExistence type="predicted"/>
<sequence>MSEMRWGFRPPAPADPEVVPNAPPASSSSRPPPEAPDMAAVVAAAAAYSGVSVEDVVQGVPMRDAGLLSAVRQVVVLAAVGATYWTGSFIWRLMAGIYSSADKTVPSNALWSGFSQLALELSIPACGYYGALYAHRTLVFFFCGANLIFVMGSLIYFFRLVVTLGSGAEEQCQHERHTAATGACEFLHGNGFERFVLPTSMVLVTCFGCLSFGAGKRLYAFLGPVSSSRLAPALAPIVGEVLGGSSPTISLQPPLAPVVVRATTVLRGSQVAPTTDEDSPTRIRGAGVP</sequence>
<name>A0A6T1IAJ8_9DINO</name>
<keyword evidence="2" id="KW-1133">Transmembrane helix</keyword>
<reference evidence="3" key="1">
    <citation type="submission" date="2021-01" db="EMBL/GenBank/DDBJ databases">
        <authorList>
            <person name="Corre E."/>
            <person name="Pelletier E."/>
            <person name="Niang G."/>
            <person name="Scheremetjew M."/>
            <person name="Finn R."/>
            <person name="Kale V."/>
            <person name="Holt S."/>
            <person name="Cochrane G."/>
            <person name="Meng A."/>
            <person name="Brown T."/>
            <person name="Cohen L."/>
        </authorList>
    </citation>
    <scope>NUCLEOTIDE SEQUENCE</scope>
    <source>
        <strain evidence="3">CCMP3105</strain>
    </source>
</reference>
<feature type="transmembrane region" description="Helical" evidence="2">
    <location>
        <begin position="195"/>
        <end position="214"/>
    </location>
</feature>
<evidence type="ECO:0000256" key="2">
    <source>
        <dbReference type="SAM" id="Phobius"/>
    </source>
</evidence>
<accession>A0A6T1IAJ8</accession>
<protein>
    <submittedName>
        <fullName evidence="3">Uncharacterized protein</fullName>
    </submittedName>
</protein>
<evidence type="ECO:0000313" key="4">
    <source>
        <dbReference type="EMBL" id="CAE4632551.1"/>
    </source>
</evidence>
<keyword evidence="2" id="KW-0472">Membrane</keyword>
<dbReference type="EMBL" id="HBNR01062537">
    <property type="protein sequence ID" value="CAE4632549.1"/>
    <property type="molecule type" value="Transcribed_RNA"/>
</dbReference>
<gene>
    <name evidence="3" type="ORF">AMON00008_LOCUS44092</name>
    <name evidence="4" type="ORF">AMON00008_LOCUS44093</name>
</gene>
<feature type="transmembrane region" description="Helical" evidence="2">
    <location>
        <begin position="138"/>
        <end position="158"/>
    </location>
</feature>
<feature type="transmembrane region" description="Helical" evidence="2">
    <location>
        <begin position="111"/>
        <end position="131"/>
    </location>
</feature>
<feature type="compositionally biased region" description="Low complexity" evidence="1">
    <location>
        <begin position="16"/>
        <end position="29"/>
    </location>
</feature>
<dbReference type="AlphaFoldDB" id="A0A6T1IAJ8"/>
<feature type="region of interest" description="Disordered" evidence="1">
    <location>
        <begin position="1"/>
        <end position="35"/>
    </location>
</feature>